<dbReference type="STRING" id="757424.Hsero_0261"/>
<dbReference type="Proteomes" id="UP000000329">
    <property type="component" value="Chromosome"/>
</dbReference>
<feature type="region of interest" description="Disordered" evidence="1">
    <location>
        <begin position="1"/>
        <end position="38"/>
    </location>
</feature>
<evidence type="ECO:0000313" key="2">
    <source>
        <dbReference type="EMBL" id="ADJ61787.1"/>
    </source>
</evidence>
<accession>D8IVY9</accession>
<evidence type="ECO:0000256" key="1">
    <source>
        <dbReference type="SAM" id="MobiDB-lite"/>
    </source>
</evidence>
<gene>
    <name evidence="2" type="ordered locus">Hsero_0261</name>
</gene>
<evidence type="ECO:0000313" key="3">
    <source>
        <dbReference type="Proteomes" id="UP000000329"/>
    </source>
</evidence>
<sequence length="84" mass="9304">MHQRGIGRKTTSLPLRNPARSPTMNPDNGNWLSAEQAVLPDGTLRENLPLVKKKLPLFSPQQVQAEPQGQPDNEENVAPSPRQD</sequence>
<organism evidence="2 3">
    <name type="scientific">Herbaspirillum seropedicae (strain SmR1)</name>
    <dbReference type="NCBI Taxonomy" id="757424"/>
    <lineage>
        <taxon>Bacteria</taxon>
        <taxon>Pseudomonadati</taxon>
        <taxon>Pseudomonadota</taxon>
        <taxon>Betaproteobacteria</taxon>
        <taxon>Burkholderiales</taxon>
        <taxon>Oxalobacteraceae</taxon>
        <taxon>Herbaspirillum</taxon>
    </lineage>
</organism>
<reference evidence="2 3" key="1">
    <citation type="submission" date="2010-04" db="EMBL/GenBank/DDBJ databases">
        <title>The genome of Herbaspirillum seropedicae SmR1, an endophytic, nitrogen-fixing, plant-growth promoting beta-Proteobacteria.</title>
        <authorList>
            <person name="Pedrosa F.O."/>
            <person name="Monteiro R.A."/>
            <person name="Wassem R."/>
            <person name="Cruz L.M."/>
            <person name="Ayub R.A."/>
            <person name="Colauto N.B."/>
            <person name="Fernandez M.A."/>
            <person name="Fungaro M.H.P."/>
            <person name="Grisard E.C."/>
            <person name="Hungria M."/>
            <person name="Madeira H.M.F."/>
            <person name="Nodari R.O."/>
            <person name="Osaku C.A."/>
            <person name="Petzl-Erler M.L."/>
            <person name="Terenzi H."/>
            <person name="Vieira L.G.E."/>
            <person name="Almeida M.I.M."/>
            <person name="Alves L.R."/>
            <person name="Arantes O.M.N."/>
            <person name="Balsanelli E."/>
            <person name="Barcellos F.G."/>
            <person name="Baura V.A."/>
            <person name="Binde D.R."/>
            <person name="Campo R.J."/>
            <person name="Chubatsu L.S."/>
            <person name="Chueire L.M.O."/>
            <person name="Ciferri R.R."/>
            <person name="Correa L.C."/>
            <person name="da Conceicao Silva J.L."/>
            <person name="Dabul A.N.G."/>
            <person name="Dambros B.P."/>
            <person name="Faoro H."/>
            <person name="Favetti A."/>
            <person name="Friedermann G."/>
            <person name="Furlaneto M.C."/>
            <person name="Gasques L.S."/>
            <person name="Gimenes C.C.T."/>
            <person name="Gioppo N.M.R."/>
            <person name="Glienke-Blanco C."/>
            <person name="Godoy L.P."/>
            <person name="Guerra M.P."/>
            <person name="Karp S."/>
            <person name="Kava-Cordeiro V."/>
            <person name="Margarido V.P."/>
            <person name="Mathioni S.M."/>
            <person name="Menck-Soares M.A."/>
            <person name="Murace N.K."/>
            <person name="Nicolas M.F."/>
            <person name="Oliveira C.E.C."/>
            <person name="Pagnan N.A.B."/>
            <person name="Pamphile J.A."/>
            <person name="Patussi E.V."/>
            <person name="Pereira L.F.P."/>
            <person name="Pereira-Ferrari L."/>
            <person name="Pinto F.G.S."/>
            <person name="Precoma C."/>
            <person name="Prioli A.J."/>
            <person name="Prioli S.M.A.P."/>
            <person name="Raittz R.T."/>
            <person name="Ramos H.J.O."/>
            <person name="Ribeiro E.M.S.F."/>
            <person name="Rigo L.U."/>
            <person name="Rocha C.L.M.S.C."/>
            <person name="Rocha S.N."/>
            <person name="Santos K."/>
            <person name="Satori D."/>
            <person name="Silva A.G."/>
            <person name="Simao R.C.G."/>
            <person name="Soares M.A.M."/>
            <person name="Souza E.M."/>
            <person name="Steffens M.B.R."/>
            <person name="Steindel M."/>
            <person name="Tadra-Sfeir M.Z."/>
            <person name="Takahashi E.K."/>
            <person name="Torres R.A."/>
            <person name="Valle J.S."/>
            <person name="Vernal J.I."/>
            <person name="Vilas-Boas L.A."/>
            <person name="Watanabe M.A.E."/>
            <person name="Weiss V.A."/>
            <person name="Yates M.A."/>
            <person name="Souza E.M."/>
        </authorList>
    </citation>
    <scope>NUCLEOTIDE SEQUENCE [LARGE SCALE GENOMIC DNA]</scope>
    <source>
        <strain evidence="2 3">SmR1</strain>
    </source>
</reference>
<dbReference type="HOGENOM" id="CLU_2523010_0_0_4"/>
<feature type="region of interest" description="Disordered" evidence="1">
    <location>
        <begin position="55"/>
        <end position="84"/>
    </location>
</feature>
<dbReference type="KEGG" id="hse:Hsero_0261"/>
<keyword evidence="3" id="KW-1185">Reference proteome</keyword>
<feature type="compositionally biased region" description="Polar residues" evidence="1">
    <location>
        <begin position="59"/>
        <end position="71"/>
    </location>
</feature>
<proteinExistence type="predicted"/>
<protein>
    <submittedName>
        <fullName evidence="2">Uncharacterized protein</fullName>
    </submittedName>
</protein>
<name>D8IVY9_HERSS</name>
<dbReference type="EMBL" id="CP002039">
    <property type="protein sequence ID" value="ADJ61787.1"/>
    <property type="molecule type" value="Genomic_DNA"/>
</dbReference>
<feature type="compositionally biased region" description="Polar residues" evidence="1">
    <location>
        <begin position="9"/>
        <end position="33"/>
    </location>
</feature>
<dbReference type="AlphaFoldDB" id="D8IVY9"/>